<organism evidence="2">
    <name type="scientific">uncultured Oceanospirillales bacterium HF0130_06B06</name>
    <dbReference type="NCBI Taxonomy" id="723619"/>
    <lineage>
        <taxon>Bacteria</taxon>
        <taxon>Pseudomonadati</taxon>
        <taxon>Pseudomonadota</taxon>
        <taxon>Gammaproteobacteria</taxon>
        <taxon>Oceanospirillales</taxon>
        <taxon>environmental samples</taxon>
    </lineage>
</organism>
<keyword evidence="1" id="KW-0472">Membrane</keyword>
<feature type="transmembrane region" description="Helical" evidence="1">
    <location>
        <begin position="37"/>
        <end position="59"/>
    </location>
</feature>
<keyword evidence="1" id="KW-1133">Transmembrane helix</keyword>
<accession>E7C2C3</accession>
<name>E7C2C3_9GAMM</name>
<protein>
    <submittedName>
        <fullName evidence="2">Uncharacterized protein</fullName>
    </submittedName>
</protein>
<feature type="transmembrane region" description="Helical" evidence="1">
    <location>
        <begin position="12"/>
        <end position="31"/>
    </location>
</feature>
<evidence type="ECO:0000313" key="2">
    <source>
        <dbReference type="EMBL" id="ADI21597.1"/>
    </source>
</evidence>
<reference evidence="2" key="1">
    <citation type="submission" date="2010-01" db="EMBL/GenBank/DDBJ databases">
        <title>Genome fragments of uncultured bacteria from the North Pacific subtropical Gyre.</title>
        <authorList>
            <person name="Pham V.D."/>
            <person name="Delong E.F."/>
        </authorList>
    </citation>
    <scope>NUCLEOTIDE SEQUENCE</scope>
</reference>
<dbReference type="EMBL" id="GU567960">
    <property type="protein sequence ID" value="ADI21597.1"/>
    <property type="molecule type" value="Genomic_DNA"/>
</dbReference>
<sequence>MTATMGDERSLEASFSMLFAAAGASGLVLKGTKRPNAIGFMIILTAYKLGLTTINTTIATRSMTGSSLKTRKNMWPLYLGSSLSLII</sequence>
<evidence type="ECO:0000256" key="1">
    <source>
        <dbReference type="SAM" id="Phobius"/>
    </source>
</evidence>
<proteinExistence type="predicted"/>
<dbReference type="AlphaFoldDB" id="E7C2C3"/>
<keyword evidence="1" id="KW-0812">Transmembrane</keyword>